<dbReference type="PANTHER" id="PTHR30055:SF234">
    <property type="entry name" value="HTH-TYPE TRANSCRIPTIONAL REGULATOR BETI"/>
    <property type="match status" value="1"/>
</dbReference>
<evidence type="ECO:0000256" key="5">
    <source>
        <dbReference type="SAM" id="MobiDB-lite"/>
    </source>
</evidence>
<dbReference type="Gene3D" id="1.10.357.10">
    <property type="entry name" value="Tetracycline Repressor, domain 2"/>
    <property type="match status" value="1"/>
</dbReference>
<dbReference type="GO" id="GO:0000976">
    <property type="term" value="F:transcription cis-regulatory region binding"/>
    <property type="evidence" value="ECO:0007669"/>
    <property type="project" value="TreeGrafter"/>
</dbReference>
<evidence type="ECO:0000256" key="2">
    <source>
        <dbReference type="ARBA" id="ARBA00023125"/>
    </source>
</evidence>
<feature type="domain" description="HTH tetR-type" evidence="6">
    <location>
        <begin position="53"/>
        <end position="113"/>
    </location>
</feature>
<name>A0A1V0GQ74_9RHOB</name>
<dbReference type="PANTHER" id="PTHR30055">
    <property type="entry name" value="HTH-TYPE TRANSCRIPTIONAL REGULATOR RUTR"/>
    <property type="match status" value="1"/>
</dbReference>
<feature type="region of interest" description="Disordered" evidence="5">
    <location>
        <begin position="1"/>
        <end position="49"/>
    </location>
</feature>
<evidence type="ECO:0000256" key="3">
    <source>
        <dbReference type="ARBA" id="ARBA00023163"/>
    </source>
</evidence>
<gene>
    <name evidence="7" type="ORF">A6J80_06130</name>
</gene>
<accession>A0A1V0GQ74</accession>
<evidence type="ECO:0000313" key="8">
    <source>
        <dbReference type="Proteomes" id="UP000191257"/>
    </source>
</evidence>
<dbReference type="PROSITE" id="PS50977">
    <property type="entry name" value="HTH_TETR_2"/>
    <property type="match status" value="1"/>
</dbReference>
<dbReference type="EMBL" id="CP020442">
    <property type="protein sequence ID" value="ARC36014.1"/>
    <property type="molecule type" value="Genomic_DNA"/>
</dbReference>
<keyword evidence="2 4" id="KW-0238">DNA-binding</keyword>
<keyword evidence="3" id="KW-0804">Transcription</keyword>
<evidence type="ECO:0000256" key="4">
    <source>
        <dbReference type="PROSITE-ProRule" id="PRU00335"/>
    </source>
</evidence>
<dbReference type="InterPro" id="IPR050109">
    <property type="entry name" value="HTH-type_TetR-like_transc_reg"/>
</dbReference>
<dbReference type="SUPFAM" id="SSF46689">
    <property type="entry name" value="Homeodomain-like"/>
    <property type="match status" value="1"/>
</dbReference>
<feature type="DNA-binding region" description="H-T-H motif" evidence="4">
    <location>
        <begin position="76"/>
        <end position="95"/>
    </location>
</feature>
<keyword evidence="1" id="KW-0805">Transcription regulation</keyword>
<reference evidence="7" key="1">
    <citation type="submission" date="2017-12" db="EMBL/GenBank/DDBJ databases">
        <title>FDA dAtabase for Regulatory Grade micrObial Sequences (FDA-ARGOS): Supporting development and validation of Infectious Disease Dx tests.</title>
        <authorList>
            <person name="Campos J."/>
            <person name="Goldberg B."/>
            <person name="Tallon L."/>
            <person name="Sadzewicz L."/>
            <person name="Sengamalay N."/>
            <person name="Ott S."/>
            <person name="Godinez A."/>
            <person name="Nagaraj S."/>
            <person name="Vyas G."/>
            <person name="Aluvathingal J."/>
            <person name="Nadendla S."/>
            <person name="Geyer C."/>
            <person name="Nandy P."/>
            <person name="Hobson J."/>
            <person name="Sichtig H."/>
        </authorList>
    </citation>
    <scope>NUCLEOTIDE SEQUENCE</scope>
    <source>
        <strain evidence="7">FDAARGOS_252</strain>
    </source>
</reference>
<evidence type="ECO:0000256" key="1">
    <source>
        <dbReference type="ARBA" id="ARBA00023015"/>
    </source>
</evidence>
<dbReference type="STRING" id="147645.A6J80_06130"/>
<dbReference type="AlphaFoldDB" id="A0A1V0GQ74"/>
<dbReference type="eggNOG" id="COG1309">
    <property type="taxonomic scope" value="Bacteria"/>
</dbReference>
<dbReference type="KEGG" id="pye:A6J80_06130"/>
<dbReference type="InterPro" id="IPR001647">
    <property type="entry name" value="HTH_TetR"/>
</dbReference>
<proteinExistence type="predicted"/>
<dbReference type="GO" id="GO:0003700">
    <property type="term" value="F:DNA-binding transcription factor activity"/>
    <property type="evidence" value="ECO:0007669"/>
    <property type="project" value="TreeGrafter"/>
</dbReference>
<evidence type="ECO:0000259" key="6">
    <source>
        <dbReference type="PROSITE" id="PS50977"/>
    </source>
</evidence>
<feature type="compositionally biased region" description="Basic and acidic residues" evidence="5">
    <location>
        <begin position="1"/>
        <end position="10"/>
    </location>
</feature>
<sequence>MIMERGMRDGDEADAPEPESAASAAVRPRVTRRKSRTLSVEHKARRPLQARSQERFDQILAALEELLQTAHVADISFNDIAAKAGISPASINYLFPSMAAIQIELAGRYLRQSTDFILQTRVEIEAQDSPRWQDWLTRLATAYRDHCNQNRHVAEIILGPALHHDTRRAAAEQNRQLAAEISAAFHQFYRMPDIPELAEYMRYTMDCIDALWARSYSQRGYVDDDTFRHGVAIQLTYLRTILPETLLPRR</sequence>
<evidence type="ECO:0000313" key="7">
    <source>
        <dbReference type="EMBL" id="ARC36014.1"/>
    </source>
</evidence>
<keyword evidence="8" id="KW-1185">Reference proteome</keyword>
<dbReference type="Proteomes" id="UP000191257">
    <property type="component" value="Chromosome"/>
</dbReference>
<organism evidence="7 8">
    <name type="scientific">Paracoccus yeei</name>
    <dbReference type="NCBI Taxonomy" id="147645"/>
    <lineage>
        <taxon>Bacteria</taxon>
        <taxon>Pseudomonadati</taxon>
        <taxon>Pseudomonadota</taxon>
        <taxon>Alphaproteobacteria</taxon>
        <taxon>Rhodobacterales</taxon>
        <taxon>Paracoccaceae</taxon>
        <taxon>Paracoccus</taxon>
    </lineage>
</organism>
<protein>
    <submittedName>
        <fullName evidence="7">TetR/AcrR family transcriptional regulator</fullName>
    </submittedName>
</protein>
<dbReference type="Pfam" id="PF00440">
    <property type="entry name" value="TetR_N"/>
    <property type="match status" value="1"/>
</dbReference>
<dbReference type="InterPro" id="IPR009057">
    <property type="entry name" value="Homeodomain-like_sf"/>
</dbReference>